<evidence type="ECO:0000256" key="2">
    <source>
        <dbReference type="ARBA" id="ARBA00005635"/>
    </source>
</evidence>
<dbReference type="GO" id="GO:0016592">
    <property type="term" value="C:mediator complex"/>
    <property type="evidence" value="ECO:0007669"/>
    <property type="project" value="InterPro"/>
</dbReference>
<evidence type="ECO:0000313" key="8">
    <source>
        <dbReference type="Proteomes" id="UP000026915"/>
    </source>
</evidence>
<gene>
    <name evidence="7" type="ORF">TCM_038046</name>
</gene>
<dbReference type="Proteomes" id="UP000026915">
    <property type="component" value="Chromosome 9"/>
</dbReference>
<dbReference type="InterPro" id="IPR019313">
    <property type="entry name" value="Mediator_Med17"/>
</dbReference>
<evidence type="ECO:0000256" key="5">
    <source>
        <dbReference type="ARBA" id="ARBA00023242"/>
    </source>
</evidence>
<keyword evidence="5" id="KW-0539">Nucleus</keyword>
<feature type="region of interest" description="Disordered" evidence="6">
    <location>
        <begin position="235"/>
        <end position="259"/>
    </location>
</feature>
<dbReference type="PANTHER" id="PTHR13114">
    <property type="entry name" value="MEDIATOR OF RNA POLYMERASE II TRANSCRIPTION SUBUNIT 17"/>
    <property type="match status" value="1"/>
</dbReference>
<name>A0A061GV46_THECC</name>
<keyword evidence="8" id="KW-1185">Reference proteome</keyword>
<proteinExistence type="inferred from homology"/>
<feature type="non-terminal residue" evidence="7">
    <location>
        <position position="1"/>
    </location>
</feature>
<dbReference type="GO" id="GO:0003712">
    <property type="term" value="F:transcription coregulator activity"/>
    <property type="evidence" value="ECO:0007669"/>
    <property type="project" value="InterPro"/>
</dbReference>
<organism evidence="7 8">
    <name type="scientific">Theobroma cacao</name>
    <name type="common">Cacao</name>
    <name type="synonym">Cocoa</name>
    <dbReference type="NCBI Taxonomy" id="3641"/>
    <lineage>
        <taxon>Eukaryota</taxon>
        <taxon>Viridiplantae</taxon>
        <taxon>Streptophyta</taxon>
        <taxon>Embryophyta</taxon>
        <taxon>Tracheophyta</taxon>
        <taxon>Spermatophyta</taxon>
        <taxon>Magnoliopsida</taxon>
        <taxon>eudicotyledons</taxon>
        <taxon>Gunneridae</taxon>
        <taxon>Pentapetalae</taxon>
        <taxon>rosids</taxon>
        <taxon>malvids</taxon>
        <taxon>Malvales</taxon>
        <taxon>Malvaceae</taxon>
        <taxon>Byttnerioideae</taxon>
        <taxon>Theobroma</taxon>
    </lineage>
</organism>
<keyword evidence="4" id="KW-0804">Transcription</keyword>
<dbReference type="Gramene" id="EOY31014">
    <property type="protein sequence ID" value="EOY31014"/>
    <property type="gene ID" value="TCM_038046"/>
</dbReference>
<sequence>PVRALDAIEENGVERYPHELSYDEKRVSLIRRIDFAWALETDEERERKKKQKKKNSKDATATWLVENLQLAHQELSVIIDLINTVEANDAVTVAGMTRPKPLPNEVLSDLAVSAATKLQCYRHLGKYFKQSAKALEQQIAREARFYGALIRLQQNWKVKRQRVAAPSSSNEGFTIDLFDNSLYDSATISRPSSLSVIHIEHDSAGMLAINLPSNSCHSLHFGFLGVHSADIPKESSKIKTHGSVDQTTRDSQKESMSDDESVKETHLLLREVHQSIFNDQVFDMVNREAFNQSAGVNVTGIRENYLQLSIGQGTSLFISLVPSSKGDDQAVDTANAQNLESAIVSLDSFDDVKSGEGKHDITEKKWGFPNRISCEIYLQQIVHEHAFIKGKDRPNSSGTRVSGQSGKVCRVPYLHLMTHPTWHSRTSSWTIFMKVPQSILHVESQSQKSDFQNMKDAIKSQFRTKVVVNDDRINVEGEGAPNVVGLFKRSSEDICSVNKYDCDLADLPVIILQQVGCYCQFLGLLQS</sequence>
<feature type="compositionally biased region" description="Basic and acidic residues" evidence="6">
    <location>
        <begin position="247"/>
        <end position="259"/>
    </location>
</feature>
<evidence type="ECO:0000256" key="6">
    <source>
        <dbReference type="SAM" id="MobiDB-lite"/>
    </source>
</evidence>
<accession>A0A061GV46</accession>
<protein>
    <submittedName>
        <fullName evidence="7">RNA polymerase II transcription mediators isoform 6</fullName>
    </submittedName>
</protein>
<keyword evidence="3" id="KW-0805">Transcription regulation</keyword>
<dbReference type="EMBL" id="CM001887">
    <property type="protein sequence ID" value="EOY31014.1"/>
    <property type="molecule type" value="Genomic_DNA"/>
</dbReference>
<dbReference type="PANTHER" id="PTHR13114:SF7">
    <property type="entry name" value="MEDIATOR OF RNA POLYMERASE II TRANSCRIPTION SUBUNIT 17"/>
    <property type="match status" value="1"/>
</dbReference>
<comment type="similarity">
    <text evidence="2">Belongs to the Mediator complex subunit 17 family.</text>
</comment>
<evidence type="ECO:0000256" key="1">
    <source>
        <dbReference type="ARBA" id="ARBA00004123"/>
    </source>
</evidence>
<dbReference type="GO" id="GO:0006357">
    <property type="term" value="P:regulation of transcription by RNA polymerase II"/>
    <property type="evidence" value="ECO:0007669"/>
    <property type="project" value="InterPro"/>
</dbReference>
<comment type="subcellular location">
    <subcellularLocation>
        <location evidence="1">Nucleus</location>
    </subcellularLocation>
</comment>
<dbReference type="AlphaFoldDB" id="A0A061GV46"/>
<evidence type="ECO:0000256" key="4">
    <source>
        <dbReference type="ARBA" id="ARBA00023163"/>
    </source>
</evidence>
<evidence type="ECO:0000256" key="3">
    <source>
        <dbReference type="ARBA" id="ARBA00023015"/>
    </source>
</evidence>
<reference evidence="7 8" key="1">
    <citation type="journal article" date="2013" name="Genome Biol.">
        <title>The genome sequence of the most widely cultivated cacao type and its use to identify candidate genes regulating pod color.</title>
        <authorList>
            <person name="Motamayor J.C."/>
            <person name="Mockaitis K."/>
            <person name="Schmutz J."/>
            <person name="Haiminen N."/>
            <person name="Iii D.L."/>
            <person name="Cornejo O."/>
            <person name="Findley S.D."/>
            <person name="Zheng P."/>
            <person name="Utro F."/>
            <person name="Royaert S."/>
            <person name="Saski C."/>
            <person name="Jenkins J."/>
            <person name="Podicheti R."/>
            <person name="Zhao M."/>
            <person name="Scheffler B.E."/>
            <person name="Stack J.C."/>
            <person name="Feltus F.A."/>
            <person name="Mustiga G.M."/>
            <person name="Amores F."/>
            <person name="Phillips W."/>
            <person name="Marelli J.P."/>
            <person name="May G.D."/>
            <person name="Shapiro H."/>
            <person name="Ma J."/>
            <person name="Bustamante C.D."/>
            <person name="Schnell R.J."/>
            <person name="Main D."/>
            <person name="Gilbert D."/>
            <person name="Parida L."/>
            <person name="Kuhn D.N."/>
        </authorList>
    </citation>
    <scope>NUCLEOTIDE SEQUENCE [LARGE SCALE GENOMIC DNA]</scope>
    <source>
        <strain evidence="8">cv. Matina 1-6</strain>
    </source>
</reference>
<evidence type="ECO:0000313" key="7">
    <source>
        <dbReference type="EMBL" id="EOY31014.1"/>
    </source>
</evidence>